<accession>A0ABR7WMY8</accession>
<organism evidence="2 3">
    <name type="scientific">Mucilaginibacter pankratovii</name>
    <dbReference type="NCBI Taxonomy" id="2772110"/>
    <lineage>
        <taxon>Bacteria</taxon>
        <taxon>Pseudomonadati</taxon>
        <taxon>Bacteroidota</taxon>
        <taxon>Sphingobacteriia</taxon>
        <taxon>Sphingobacteriales</taxon>
        <taxon>Sphingobacteriaceae</taxon>
        <taxon>Mucilaginibacter</taxon>
    </lineage>
</organism>
<protein>
    <recommendedName>
        <fullName evidence="4">LPXTG-motif cell wall-anchored protein</fullName>
    </recommendedName>
</protein>
<evidence type="ECO:0008006" key="4">
    <source>
        <dbReference type="Google" id="ProtNLM"/>
    </source>
</evidence>
<dbReference type="RefSeq" id="WP_191188342.1">
    <property type="nucleotide sequence ID" value="NZ_JACWMY010000003.1"/>
</dbReference>
<keyword evidence="1" id="KW-0812">Transmembrane</keyword>
<proteinExistence type="predicted"/>
<keyword evidence="1" id="KW-0472">Membrane</keyword>
<feature type="transmembrane region" description="Helical" evidence="1">
    <location>
        <begin position="6"/>
        <end position="24"/>
    </location>
</feature>
<evidence type="ECO:0000256" key="1">
    <source>
        <dbReference type="SAM" id="Phobius"/>
    </source>
</evidence>
<evidence type="ECO:0000313" key="3">
    <source>
        <dbReference type="Proteomes" id="UP000606600"/>
    </source>
</evidence>
<gene>
    <name evidence="2" type="ORF">IDJ77_07620</name>
</gene>
<name>A0ABR7WMY8_9SPHI</name>
<dbReference type="Proteomes" id="UP000606600">
    <property type="component" value="Unassembled WGS sequence"/>
</dbReference>
<comment type="caution">
    <text evidence="2">The sequence shown here is derived from an EMBL/GenBank/DDBJ whole genome shotgun (WGS) entry which is preliminary data.</text>
</comment>
<keyword evidence="1" id="KW-1133">Transmembrane helix</keyword>
<sequence>MQINYYEIGLVALLAVGVVIWLIVRNRKDEKAFEKDELTDTIDSSDPDKE</sequence>
<keyword evidence="3" id="KW-1185">Reference proteome</keyword>
<evidence type="ECO:0000313" key="2">
    <source>
        <dbReference type="EMBL" id="MBD1363674.1"/>
    </source>
</evidence>
<dbReference type="EMBL" id="JACWMY010000003">
    <property type="protein sequence ID" value="MBD1363674.1"/>
    <property type="molecule type" value="Genomic_DNA"/>
</dbReference>
<reference evidence="2 3" key="1">
    <citation type="submission" date="2020-09" db="EMBL/GenBank/DDBJ databases">
        <title>Novel species of Mucilaginibacter isolated from a glacier on the Tibetan Plateau.</title>
        <authorList>
            <person name="Liu Q."/>
            <person name="Xin Y.-H."/>
        </authorList>
    </citation>
    <scope>NUCLEOTIDE SEQUENCE [LARGE SCALE GENOMIC DNA]</scope>
    <source>
        <strain evidence="2 3">ZT4R22</strain>
    </source>
</reference>